<sequence>MSRCSNREAAPRSNTGLQIVKDEKFYSRLISRETSAANNSCRVYYGVAAGAVPFVWESQPGTPKNPISSSAIPPLTPPPSYLFKPKKKNPTKRHHSRSNLFMTMMPKLGFTKKSQISSVFSSTSSSSSSSSSASSSSSWSVPSSPVPFSSPRSFSYHGRSRFSSPRSSFSSRGGDEDHDQLGHDESPSSGTLCFGFVVGRESRRLRGCYSMVIMKSALSSIIRSHGSAQGAA</sequence>
<feature type="region of interest" description="Disordered" evidence="1">
    <location>
        <begin position="121"/>
        <end position="186"/>
    </location>
</feature>
<evidence type="ECO:0000313" key="2">
    <source>
        <dbReference type="EMBL" id="KAG9455181.1"/>
    </source>
</evidence>
<proteinExistence type="predicted"/>
<accession>A0AAV7F3A5</accession>
<feature type="compositionally biased region" description="Low complexity" evidence="1">
    <location>
        <begin position="121"/>
        <end position="172"/>
    </location>
</feature>
<protein>
    <submittedName>
        <fullName evidence="2">Uncharacterized protein</fullName>
    </submittedName>
</protein>
<evidence type="ECO:0000256" key="1">
    <source>
        <dbReference type="SAM" id="MobiDB-lite"/>
    </source>
</evidence>
<evidence type="ECO:0000313" key="3">
    <source>
        <dbReference type="Proteomes" id="UP000825729"/>
    </source>
</evidence>
<organism evidence="2 3">
    <name type="scientific">Aristolochia fimbriata</name>
    <name type="common">White veined hardy Dutchman's pipe vine</name>
    <dbReference type="NCBI Taxonomy" id="158543"/>
    <lineage>
        <taxon>Eukaryota</taxon>
        <taxon>Viridiplantae</taxon>
        <taxon>Streptophyta</taxon>
        <taxon>Embryophyta</taxon>
        <taxon>Tracheophyta</taxon>
        <taxon>Spermatophyta</taxon>
        <taxon>Magnoliopsida</taxon>
        <taxon>Magnoliidae</taxon>
        <taxon>Piperales</taxon>
        <taxon>Aristolochiaceae</taxon>
        <taxon>Aristolochia</taxon>
    </lineage>
</organism>
<dbReference type="PANTHER" id="PTHR33257">
    <property type="entry name" value="OS05G0165500 PROTEIN"/>
    <property type="match status" value="1"/>
</dbReference>
<keyword evidence="3" id="KW-1185">Reference proteome</keyword>
<name>A0AAV7F3A5_ARIFI</name>
<feature type="compositionally biased region" description="Basic and acidic residues" evidence="1">
    <location>
        <begin position="173"/>
        <end position="186"/>
    </location>
</feature>
<dbReference type="PANTHER" id="PTHR33257:SF4">
    <property type="entry name" value="EXPRESSED PROTEIN"/>
    <property type="match status" value="1"/>
</dbReference>
<feature type="region of interest" description="Disordered" evidence="1">
    <location>
        <begin position="63"/>
        <end position="99"/>
    </location>
</feature>
<feature type="compositionally biased region" description="Basic residues" evidence="1">
    <location>
        <begin position="84"/>
        <end position="97"/>
    </location>
</feature>
<comment type="caution">
    <text evidence="2">The sequence shown here is derived from an EMBL/GenBank/DDBJ whole genome shotgun (WGS) entry which is preliminary data.</text>
</comment>
<dbReference type="AlphaFoldDB" id="A0AAV7F3A5"/>
<dbReference type="EMBL" id="JAINDJ010000003">
    <property type="protein sequence ID" value="KAG9455181.1"/>
    <property type="molecule type" value="Genomic_DNA"/>
</dbReference>
<reference evidence="2 3" key="1">
    <citation type="submission" date="2021-07" db="EMBL/GenBank/DDBJ databases">
        <title>The Aristolochia fimbriata genome: insights into angiosperm evolution, floral development and chemical biosynthesis.</title>
        <authorList>
            <person name="Jiao Y."/>
        </authorList>
    </citation>
    <scope>NUCLEOTIDE SEQUENCE [LARGE SCALE GENOMIC DNA]</scope>
    <source>
        <strain evidence="2">IBCAS-2021</strain>
        <tissue evidence="2">Leaf</tissue>
    </source>
</reference>
<gene>
    <name evidence="2" type="ORF">H6P81_008085</name>
</gene>
<dbReference type="Proteomes" id="UP000825729">
    <property type="component" value="Unassembled WGS sequence"/>
</dbReference>